<dbReference type="HOGENOM" id="CLU_908273_0_0_0"/>
<gene>
    <name evidence="2" type="ordered locus">Theam_1144</name>
</gene>
<keyword evidence="1" id="KW-0812">Transmembrane</keyword>
<evidence type="ECO:0000313" key="2">
    <source>
        <dbReference type="EMBL" id="ADU97108.1"/>
    </source>
</evidence>
<name>E8T2L3_THEA1</name>
<reference evidence="2" key="1">
    <citation type="submission" date="2011-01" db="EMBL/GenBank/DDBJ databases">
        <title>Complete sequence of chromosome of Thermovibrio ammonificans HB-1.</title>
        <authorList>
            <consortium name="US DOE Joint Genome Institute"/>
            <person name="Lucas S."/>
            <person name="Copeland A."/>
            <person name="Lapidus A."/>
            <person name="Cheng J.-F."/>
            <person name="Goodwin L."/>
            <person name="Pitluck S."/>
            <person name="Davenport K."/>
            <person name="Detter J.C."/>
            <person name="Han C."/>
            <person name="Tapia R."/>
            <person name="Land M."/>
            <person name="Hauser L."/>
            <person name="Kyrpides N."/>
            <person name="Ivanova N."/>
            <person name="Ovchinnikova G."/>
            <person name="Vetriani C."/>
            <person name="Woyke T."/>
        </authorList>
    </citation>
    <scope>NUCLEOTIDE SEQUENCE [LARGE SCALE GENOMIC DNA]</scope>
    <source>
        <strain evidence="2">HB-1</strain>
    </source>
</reference>
<organism evidence="2 3">
    <name type="scientific">Thermovibrio ammonificans (strain DSM 15698 / JCM 12110 / HB-1)</name>
    <dbReference type="NCBI Taxonomy" id="648996"/>
    <lineage>
        <taxon>Bacteria</taxon>
        <taxon>Pseudomonadati</taxon>
        <taxon>Aquificota</taxon>
        <taxon>Aquificia</taxon>
        <taxon>Desulfurobacteriales</taxon>
        <taxon>Desulfurobacteriaceae</taxon>
        <taxon>Thermovibrio</taxon>
    </lineage>
</organism>
<dbReference type="EMBL" id="CP002444">
    <property type="protein sequence ID" value="ADU97108.1"/>
    <property type="molecule type" value="Genomic_DNA"/>
</dbReference>
<sequence length="319" mass="35233">MRRGFSLLELFIVLGITVFVLSAIYFGYTYLFKGFLQRSSESTVQIQSMVGLEILRQDVEHAGYGIGVNEPSLPIETVAYGASGYDLIIRSTYDITNDLTRGWALVNCAASGSAPTQLAPPLSEWVFPSSAKAVFLNLQGDVVAGNSDYVCPDTGYYLTYPIPDIGSAAPICSTEVCAQIEYYLYRSPTSPNPVCPDLYTLGRKVSWKLTSTGKPSGRVRPMIDCVADFQVRYDWGNSTYVDPLTDPAVKSATALDERKNLKLVHIYLLIREGKKDPNYTFTGSTTIDGVTLRLPSTPDAIHYHWKVVKLTVQPMNLVH</sequence>
<accession>E8T2L3</accession>
<dbReference type="OrthoDB" id="5430888at2"/>
<protein>
    <recommendedName>
        <fullName evidence="4">Type IV pilus assembly protein PilW</fullName>
    </recommendedName>
</protein>
<dbReference type="InterPro" id="IPR012902">
    <property type="entry name" value="N_methyl_site"/>
</dbReference>
<dbReference type="Proteomes" id="UP000006362">
    <property type="component" value="Chromosome"/>
</dbReference>
<proteinExistence type="predicted"/>
<evidence type="ECO:0000313" key="3">
    <source>
        <dbReference type="Proteomes" id="UP000006362"/>
    </source>
</evidence>
<evidence type="ECO:0000256" key="1">
    <source>
        <dbReference type="SAM" id="Phobius"/>
    </source>
</evidence>
<dbReference type="PROSITE" id="PS00409">
    <property type="entry name" value="PROKAR_NTER_METHYL"/>
    <property type="match status" value="1"/>
</dbReference>
<keyword evidence="1" id="KW-0472">Membrane</keyword>
<dbReference type="KEGG" id="tam:Theam_1144"/>
<evidence type="ECO:0008006" key="4">
    <source>
        <dbReference type="Google" id="ProtNLM"/>
    </source>
</evidence>
<feature type="transmembrane region" description="Helical" evidence="1">
    <location>
        <begin position="7"/>
        <end position="28"/>
    </location>
</feature>
<keyword evidence="3" id="KW-1185">Reference proteome</keyword>
<dbReference type="eggNOG" id="COG4966">
    <property type="taxonomic scope" value="Bacteria"/>
</dbReference>
<dbReference type="RefSeq" id="WP_013537894.1">
    <property type="nucleotide sequence ID" value="NC_014926.1"/>
</dbReference>
<dbReference type="AlphaFoldDB" id="E8T2L3"/>
<dbReference type="STRING" id="648996.Theam_1144"/>
<keyword evidence="1" id="KW-1133">Transmembrane helix</keyword>